<feature type="binding site" evidence="8">
    <location>
        <begin position="7"/>
        <end position="15"/>
    </location>
    <ligand>
        <name>ATP</name>
        <dbReference type="ChEBI" id="CHEBI:30616"/>
    </ligand>
</feature>
<comment type="similarity">
    <text evidence="1 8">Belongs to the cytidylate kinase family. Type 1 subfamily.</text>
</comment>
<dbReference type="EC" id="2.7.4.25" evidence="8"/>
<dbReference type="EMBL" id="FR872580">
    <property type="protein sequence ID" value="CCB87220.1"/>
    <property type="molecule type" value="Genomic_DNA"/>
</dbReference>
<evidence type="ECO:0000259" key="9">
    <source>
        <dbReference type="Pfam" id="PF02224"/>
    </source>
</evidence>
<dbReference type="STRING" id="765952.PUV_22700"/>
<keyword evidence="11" id="KW-1185">Reference proteome</keyword>
<dbReference type="Proteomes" id="UP000000495">
    <property type="component" value="Chromosome"/>
</dbReference>
<keyword evidence="5 8" id="KW-0067">ATP-binding</keyword>
<dbReference type="InterPro" id="IPR011994">
    <property type="entry name" value="Cytidylate_kinase_dom"/>
</dbReference>
<dbReference type="HOGENOM" id="CLU_079959_0_2_0"/>
<organism evidence="10 11">
    <name type="scientific">Parachlamydia acanthamoebae (strain UV7)</name>
    <dbReference type="NCBI Taxonomy" id="765952"/>
    <lineage>
        <taxon>Bacteria</taxon>
        <taxon>Pseudomonadati</taxon>
        <taxon>Chlamydiota</taxon>
        <taxon>Chlamydiia</taxon>
        <taxon>Parachlamydiales</taxon>
        <taxon>Parachlamydiaceae</taxon>
        <taxon>Parachlamydia</taxon>
    </lineage>
</organism>
<dbReference type="InterPro" id="IPR027417">
    <property type="entry name" value="P-loop_NTPase"/>
</dbReference>
<dbReference type="InterPro" id="IPR003136">
    <property type="entry name" value="Cytidylate_kin"/>
</dbReference>
<dbReference type="Gene3D" id="3.40.50.300">
    <property type="entry name" value="P-loop containing nucleotide triphosphate hydrolases"/>
    <property type="match status" value="1"/>
</dbReference>
<evidence type="ECO:0000256" key="6">
    <source>
        <dbReference type="ARBA" id="ARBA00047615"/>
    </source>
</evidence>
<accession>F8L1R3</accession>
<keyword evidence="3 8" id="KW-0547">Nucleotide-binding</keyword>
<sequence length="230" mass="26368">MIITIDGPIATGKSTIAKTLAEEIGYIYFDTGAMYRCLTYAYLKEKIDLDQPEEVTAFLDRFQFDVKIRHRERFYYVGEEDVTDQIRGSEVTEAVSIVSAVPEVRERLVNIQRELAIGVNAVFEGRDMGTVVFPDAKIKIFLVGDPEIRARRRYEEVRKKYPKDTEGLTLQKVLEDINERDRKDTTRAISPLKQPEGACVIDTSNLTVDEIVFKILEFKDSLRTHIPPTE</sequence>
<dbReference type="GO" id="GO:0036431">
    <property type="term" value="F:dCMP kinase activity"/>
    <property type="evidence" value="ECO:0007669"/>
    <property type="project" value="InterPro"/>
</dbReference>
<dbReference type="HAMAP" id="MF_00238">
    <property type="entry name" value="Cytidyl_kinase_type1"/>
    <property type="match status" value="1"/>
</dbReference>
<keyword evidence="2 8" id="KW-0808">Transferase</keyword>
<dbReference type="GO" id="GO:0015949">
    <property type="term" value="P:nucleobase-containing small molecule interconversion"/>
    <property type="evidence" value="ECO:0007669"/>
    <property type="project" value="TreeGrafter"/>
</dbReference>
<feature type="domain" description="Cytidylate kinase" evidence="9">
    <location>
        <begin position="3"/>
        <end position="217"/>
    </location>
</feature>
<evidence type="ECO:0000313" key="11">
    <source>
        <dbReference type="Proteomes" id="UP000000495"/>
    </source>
</evidence>
<evidence type="ECO:0000313" key="10">
    <source>
        <dbReference type="EMBL" id="CCB87220.1"/>
    </source>
</evidence>
<comment type="subcellular location">
    <subcellularLocation>
        <location evidence="8">Cytoplasm</location>
    </subcellularLocation>
</comment>
<comment type="catalytic activity">
    <reaction evidence="7 8">
        <text>CMP + ATP = CDP + ADP</text>
        <dbReference type="Rhea" id="RHEA:11600"/>
        <dbReference type="ChEBI" id="CHEBI:30616"/>
        <dbReference type="ChEBI" id="CHEBI:58069"/>
        <dbReference type="ChEBI" id="CHEBI:60377"/>
        <dbReference type="ChEBI" id="CHEBI:456216"/>
        <dbReference type="EC" id="2.7.4.25"/>
    </reaction>
</comment>
<dbReference type="SUPFAM" id="SSF52540">
    <property type="entry name" value="P-loop containing nucleoside triphosphate hydrolases"/>
    <property type="match status" value="1"/>
</dbReference>
<dbReference type="GO" id="GO:0005524">
    <property type="term" value="F:ATP binding"/>
    <property type="evidence" value="ECO:0007669"/>
    <property type="project" value="UniProtKB-UniRule"/>
</dbReference>
<evidence type="ECO:0000256" key="8">
    <source>
        <dbReference type="HAMAP-Rule" id="MF_00238"/>
    </source>
</evidence>
<evidence type="ECO:0000256" key="3">
    <source>
        <dbReference type="ARBA" id="ARBA00022741"/>
    </source>
</evidence>
<dbReference type="OrthoDB" id="9807434at2"/>
<dbReference type="GO" id="GO:0005829">
    <property type="term" value="C:cytosol"/>
    <property type="evidence" value="ECO:0007669"/>
    <property type="project" value="TreeGrafter"/>
</dbReference>
<gene>
    <name evidence="8 10" type="primary">cmk</name>
    <name evidence="10" type="ordered locus">PUV_22700</name>
</gene>
<dbReference type="NCBIfam" id="TIGR00017">
    <property type="entry name" value="cmk"/>
    <property type="match status" value="1"/>
</dbReference>
<evidence type="ECO:0000256" key="4">
    <source>
        <dbReference type="ARBA" id="ARBA00022777"/>
    </source>
</evidence>
<protein>
    <recommendedName>
        <fullName evidence="8">Cytidylate kinase</fullName>
        <shortName evidence="8">CK</shortName>
        <ecNumber evidence="8">2.7.4.25</ecNumber>
    </recommendedName>
    <alternativeName>
        <fullName evidence="8">Cytidine monophosphate kinase</fullName>
        <shortName evidence="8">CMP kinase</shortName>
    </alternativeName>
</protein>
<name>F8L1R3_PARAV</name>
<evidence type="ECO:0000256" key="5">
    <source>
        <dbReference type="ARBA" id="ARBA00022840"/>
    </source>
</evidence>
<reference evidence="10 11" key="1">
    <citation type="journal article" date="2011" name="Mol. Biol. Evol.">
        <title>Unity in variety--the pan-genome of the Chlamydiae.</title>
        <authorList>
            <person name="Collingro A."/>
            <person name="Tischler P."/>
            <person name="Weinmaier T."/>
            <person name="Penz T."/>
            <person name="Heinz E."/>
            <person name="Brunham R.C."/>
            <person name="Read T.D."/>
            <person name="Bavoil P.M."/>
            <person name="Sachse K."/>
            <person name="Kahane S."/>
            <person name="Friedman M.G."/>
            <person name="Rattei T."/>
            <person name="Myers G.S."/>
            <person name="Horn M."/>
        </authorList>
    </citation>
    <scope>NUCLEOTIDE SEQUENCE [LARGE SCALE GENOMIC DNA]</scope>
    <source>
        <strain evidence="11">UV7</strain>
    </source>
</reference>
<proteinExistence type="inferred from homology"/>
<dbReference type="AlphaFoldDB" id="F8L1R3"/>
<dbReference type="PANTHER" id="PTHR21299:SF2">
    <property type="entry name" value="CYTIDYLATE KINASE"/>
    <property type="match status" value="1"/>
</dbReference>
<dbReference type="RefSeq" id="WP_006342191.1">
    <property type="nucleotide sequence ID" value="NC_015702.1"/>
</dbReference>
<dbReference type="PANTHER" id="PTHR21299">
    <property type="entry name" value="CYTIDYLATE KINASE/PANTOATE-BETA-ALANINE LIGASE"/>
    <property type="match status" value="1"/>
</dbReference>
<dbReference type="CDD" id="cd02020">
    <property type="entry name" value="CMPK"/>
    <property type="match status" value="1"/>
</dbReference>
<comment type="catalytic activity">
    <reaction evidence="6 8">
        <text>dCMP + ATP = dCDP + ADP</text>
        <dbReference type="Rhea" id="RHEA:25094"/>
        <dbReference type="ChEBI" id="CHEBI:30616"/>
        <dbReference type="ChEBI" id="CHEBI:57566"/>
        <dbReference type="ChEBI" id="CHEBI:58593"/>
        <dbReference type="ChEBI" id="CHEBI:456216"/>
        <dbReference type="EC" id="2.7.4.25"/>
    </reaction>
</comment>
<dbReference type="KEGG" id="puv:PUV_22700"/>
<dbReference type="GO" id="GO:0036430">
    <property type="term" value="F:CMP kinase activity"/>
    <property type="evidence" value="ECO:0007669"/>
    <property type="project" value="RHEA"/>
</dbReference>
<evidence type="ECO:0000256" key="2">
    <source>
        <dbReference type="ARBA" id="ARBA00022679"/>
    </source>
</evidence>
<dbReference type="eggNOG" id="COG0283">
    <property type="taxonomic scope" value="Bacteria"/>
</dbReference>
<dbReference type="GO" id="GO:0006220">
    <property type="term" value="P:pyrimidine nucleotide metabolic process"/>
    <property type="evidence" value="ECO:0007669"/>
    <property type="project" value="UniProtKB-UniRule"/>
</dbReference>
<keyword evidence="8" id="KW-0963">Cytoplasm</keyword>
<dbReference type="Pfam" id="PF02224">
    <property type="entry name" value="Cytidylate_kin"/>
    <property type="match status" value="1"/>
</dbReference>
<evidence type="ECO:0000256" key="1">
    <source>
        <dbReference type="ARBA" id="ARBA00009427"/>
    </source>
</evidence>
<keyword evidence="4 8" id="KW-0418">Kinase</keyword>
<evidence type="ECO:0000256" key="7">
    <source>
        <dbReference type="ARBA" id="ARBA00048478"/>
    </source>
</evidence>